<feature type="chain" id="PRO_5026094618" evidence="1">
    <location>
        <begin position="23"/>
        <end position="252"/>
    </location>
</feature>
<feature type="signal peptide" evidence="1">
    <location>
        <begin position="1"/>
        <end position="22"/>
    </location>
</feature>
<name>A0A6G1L2I0_9PEZI</name>
<evidence type="ECO:0000313" key="3">
    <source>
        <dbReference type="Proteomes" id="UP000799436"/>
    </source>
</evidence>
<keyword evidence="1" id="KW-0732">Signal</keyword>
<proteinExistence type="predicted"/>
<sequence length="252" mass="26404">MSFLSRQHIALLAALLASTTLANPQAPPYPLGNASYTEAGLAPSGSATGLILSTALPPPTGLTAATAPTTAASSTSSIVSSNSTSIPVPSVTSLPNDNGYPVTEVPDLAYPAIDLVDLTANSILSFTSNNDSIAEVTFASTNAFNAAVANWTAWTNSTPFVIITSNLSTFDPSYGFDGYDYITVTDVSSIYAPSLLVALDVQPVAFSVVVDPNSGAVIRYQQQKIEGWKSKNVKREVVNMQRWGDMVPNHIA</sequence>
<keyword evidence="3" id="KW-1185">Reference proteome</keyword>
<evidence type="ECO:0000256" key="1">
    <source>
        <dbReference type="SAM" id="SignalP"/>
    </source>
</evidence>
<protein>
    <submittedName>
        <fullName evidence="2">Uncharacterized protein</fullName>
    </submittedName>
</protein>
<dbReference type="EMBL" id="ML995862">
    <property type="protein sequence ID" value="KAF2767035.1"/>
    <property type="molecule type" value="Genomic_DNA"/>
</dbReference>
<dbReference type="AlphaFoldDB" id="A0A6G1L2I0"/>
<accession>A0A6G1L2I0</accession>
<gene>
    <name evidence="2" type="ORF">EJ03DRAFT_353464</name>
</gene>
<reference evidence="2" key="1">
    <citation type="journal article" date="2020" name="Stud. Mycol.">
        <title>101 Dothideomycetes genomes: a test case for predicting lifestyles and emergence of pathogens.</title>
        <authorList>
            <person name="Haridas S."/>
            <person name="Albert R."/>
            <person name="Binder M."/>
            <person name="Bloem J."/>
            <person name="Labutti K."/>
            <person name="Salamov A."/>
            <person name="Andreopoulos B."/>
            <person name="Baker S."/>
            <person name="Barry K."/>
            <person name="Bills G."/>
            <person name="Bluhm B."/>
            <person name="Cannon C."/>
            <person name="Castanera R."/>
            <person name="Culley D."/>
            <person name="Daum C."/>
            <person name="Ezra D."/>
            <person name="Gonzalez J."/>
            <person name="Henrissat B."/>
            <person name="Kuo A."/>
            <person name="Liang C."/>
            <person name="Lipzen A."/>
            <person name="Lutzoni F."/>
            <person name="Magnuson J."/>
            <person name="Mondo S."/>
            <person name="Nolan M."/>
            <person name="Ohm R."/>
            <person name="Pangilinan J."/>
            <person name="Park H.-J."/>
            <person name="Ramirez L."/>
            <person name="Alfaro M."/>
            <person name="Sun H."/>
            <person name="Tritt A."/>
            <person name="Yoshinaga Y."/>
            <person name="Zwiers L.-H."/>
            <person name="Turgeon B."/>
            <person name="Goodwin S."/>
            <person name="Spatafora J."/>
            <person name="Crous P."/>
            <person name="Grigoriev I."/>
        </authorList>
    </citation>
    <scope>NUCLEOTIDE SEQUENCE</scope>
    <source>
        <strain evidence="2">CBS 116005</strain>
    </source>
</reference>
<evidence type="ECO:0000313" key="2">
    <source>
        <dbReference type="EMBL" id="KAF2767035.1"/>
    </source>
</evidence>
<dbReference type="Proteomes" id="UP000799436">
    <property type="component" value="Unassembled WGS sequence"/>
</dbReference>
<organism evidence="2 3">
    <name type="scientific">Teratosphaeria nubilosa</name>
    <dbReference type="NCBI Taxonomy" id="161662"/>
    <lineage>
        <taxon>Eukaryota</taxon>
        <taxon>Fungi</taxon>
        <taxon>Dikarya</taxon>
        <taxon>Ascomycota</taxon>
        <taxon>Pezizomycotina</taxon>
        <taxon>Dothideomycetes</taxon>
        <taxon>Dothideomycetidae</taxon>
        <taxon>Mycosphaerellales</taxon>
        <taxon>Teratosphaeriaceae</taxon>
        <taxon>Teratosphaeria</taxon>
    </lineage>
</organism>